<keyword evidence="1 3" id="KW-0489">Methyltransferase</keyword>
<dbReference type="STRING" id="517719.SAMN05421762_1165"/>
<protein>
    <submittedName>
        <fullName evidence="3">SAM-dependent methyltransferase, MidA family</fullName>
    </submittedName>
</protein>
<organism evidence="3 4">
    <name type="scientific">Pseudooceanicola nitratireducens</name>
    <dbReference type="NCBI Taxonomy" id="517719"/>
    <lineage>
        <taxon>Bacteria</taxon>
        <taxon>Pseudomonadati</taxon>
        <taxon>Pseudomonadota</taxon>
        <taxon>Alphaproteobacteria</taxon>
        <taxon>Rhodobacterales</taxon>
        <taxon>Paracoccaceae</taxon>
        <taxon>Pseudooceanicola</taxon>
    </lineage>
</organism>
<reference evidence="3 4" key="1">
    <citation type="submission" date="2016-10" db="EMBL/GenBank/DDBJ databases">
        <authorList>
            <person name="de Groot N.N."/>
        </authorList>
    </citation>
    <scope>NUCLEOTIDE SEQUENCE [LARGE SCALE GENOMIC DNA]</scope>
    <source>
        <strain evidence="3 4">DSM 29619</strain>
    </source>
</reference>
<dbReference type="OrthoDB" id="9794208at2"/>
<evidence type="ECO:0000313" key="4">
    <source>
        <dbReference type="Proteomes" id="UP000231644"/>
    </source>
</evidence>
<dbReference type="Gene3D" id="3.40.50.12710">
    <property type="match status" value="1"/>
</dbReference>
<dbReference type="InterPro" id="IPR038375">
    <property type="entry name" value="NDUFAF7_sf"/>
</dbReference>
<dbReference type="PANTHER" id="PTHR12049">
    <property type="entry name" value="PROTEIN ARGININE METHYLTRANSFERASE NDUFAF7, MITOCHONDRIAL"/>
    <property type="match status" value="1"/>
</dbReference>
<proteinExistence type="predicted"/>
<dbReference type="Proteomes" id="UP000231644">
    <property type="component" value="Unassembled WGS sequence"/>
</dbReference>
<dbReference type="RefSeq" id="WP_093452883.1">
    <property type="nucleotide sequence ID" value="NZ_FNZG01000003.1"/>
</dbReference>
<evidence type="ECO:0000256" key="2">
    <source>
        <dbReference type="ARBA" id="ARBA00022679"/>
    </source>
</evidence>
<evidence type="ECO:0000313" key="3">
    <source>
        <dbReference type="EMBL" id="SFC51247.1"/>
    </source>
</evidence>
<keyword evidence="4" id="KW-1185">Reference proteome</keyword>
<evidence type="ECO:0000256" key="1">
    <source>
        <dbReference type="ARBA" id="ARBA00022603"/>
    </source>
</evidence>
<dbReference type="InterPro" id="IPR029063">
    <property type="entry name" value="SAM-dependent_MTases_sf"/>
</dbReference>
<dbReference type="AlphaFoldDB" id="A0A1I1JRH7"/>
<sequence>MTQAPLLDRILQRINLQGPMPLSDYMQICMLDPAQGYYTTRDPLGTKGDFITAPEISQMFGELIGLALAQTWMDHGSPAPFTLAEAGPGRGTLMADILRATRGVPGFHDAMRLVLIEASPTLRRIQGDTLADYTPAWTDRIEDLPKRPLFFVANEFFDALPIRQAQRMGDGWAERVVTADDAGLSLALMTPTPLPELAHRLDDTAEGDVVEWSAPAQSVAATVGQRIATHGGAALIFDYGDWRSQGDTFQALRDHQPVSPFEAPGSADLTAHVDFEALARAAAPAVPSLLTPQGVFLERLGITTRAQALAKRLTGSALDAHIAAHRRLTHPQEMGTLFKVLALTAPGRPPVAGMTDPERPFS</sequence>
<dbReference type="EMBL" id="FOLX01000001">
    <property type="protein sequence ID" value="SFC51247.1"/>
    <property type="molecule type" value="Genomic_DNA"/>
</dbReference>
<dbReference type="InterPro" id="IPR003788">
    <property type="entry name" value="NDUFAF7"/>
</dbReference>
<dbReference type="SUPFAM" id="SSF53335">
    <property type="entry name" value="S-adenosyl-L-methionine-dependent methyltransferases"/>
    <property type="match status" value="1"/>
</dbReference>
<dbReference type="GO" id="GO:0035243">
    <property type="term" value="F:protein-arginine omega-N symmetric methyltransferase activity"/>
    <property type="evidence" value="ECO:0007669"/>
    <property type="project" value="TreeGrafter"/>
</dbReference>
<dbReference type="GO" id="GO:0032259">
    <property type="term" value="P:methylation"/>
    <property type="evidence" value="ECO:0007669"/>
    <property type="project" value="UniProtKB-KW"/>
</dbReference>
<accession>A0A1I1JRH7</accession>
<keyword evidence="2 3" id="KW-0808">Transferase</keyword>
<dbReference type="PANTHER" id="PTHR12049:SF7">
    <property type="entry name" value="PROTEIN ARGININE METHYLTRANSFERASE NDUFAF7, MITOCHONDRIAL"/>
    <property type="match status" value="1"/>
</dbReference>
<name>A0A1I1JRH7_9RHOB</name>
<dbReference type="Pfam" id="PF02636">
    <property type="entry name" value="Methyltransf_28"/>
    <property type="match status" value="1"/>
</dbReference>
<gene>
    <name evidence="3" type="ORF">SAMN05421762_1165</name>
</gene>